<accession>A0A291IS41</accession>
<reference evidence="1 2" key="1">
    <citation type="submission" date="2017-09" db="EMBL/GenBank/DDBJ databases">
        <title>SPAdes assembly of the Mesoplasma lactucae genome.</title>
        <authorList>
            <person name="Knight T.F."/>
            <person name="Rubinstein R."/>
            <person name="Citino T."/>
        </authorList>
    </citation>
    <scope>NUCLEOTIDE SEQUENCE [LARGE SCALE GENOMIC DNA]</scope>
    <source>
        <strain evidence="1 2">831-C4</strain>
    </source>
</reference>
<evidence type="ECO:0000313" key="2">
    <source>
        <dbReference type="Proteomes" id="UP000232227"/>
    </source>
</evidence>
<keyword evidence="2" id="KW-1185">Reference proteome</keyword>
<protein>
    <submittedName>
        <fullName evidence="1">Uncharacterized protein</fullName>
    </submittedName>
</protein>
<gene>
    <name evidence="1" type="ORF">CP520_02335</name>
</gene>
<sequence>MHKILINGEGVIVPSDKLTAPVPNILVDNNQVNLENKKGNETRIKILSDFPSNREVVLSSAPNFIVDSNCYDAKYDKNDGDIIITPKHQGNGDLYIKIGSQLGKVNINITQ</sequence>
<dbReference type="AlphaFoldDB" id="A0A291IS41"/>
<organism evidence="1 2">
    <name type="scientific">Mesoplasma lactucae ATCC 49193</name>
    <dbReference type="NCBI Taxonomy" id="81460"/>
    <lineage>
        <taxon>Bacteria</taxon>
        <taxon>Bacillati</taxon>
        <taxon>Mycoplasmatota</taxon>
        <taxon>Mollicutes</taxon>
        <taxon>Entomoplasmatales</taxon>
        <taxon>Entomoplasmataceae</taxon>
        <taxon>Mesoplasma</taxon>
    </lineage>
</organism>
<evidence type="ECO:0000313" key="1">
    <source>
        <dbReference type="EMBL" id="ATG97580.1"/>
    </source>
</evidence>
<proteinExistence type="predicted"/>
<dbReference type="EMBL" id="CP023668">
    <property type="protein sequence ID" value="ATG97580.1"/>
    <property type="molecule type" value="Genomic_DNA"/>
</dbReference>
<dbReference type="KEGG" id="mlac:CP520_02335"/>
<dbReference type="RefSeq" id="WP_096862868.1">
    <property type="nucleotide sequence ID" value="NZ_CP023668.1"/>
</dbReference>
<dbReference type="Proteomes" id="UP000232227">
    <property type="component" value="Chromosome"/>
</dbReference>
<name>A0A291IS41_9MOLU</name>